<evidence type="ECO:0000313" key="6">
    <source>
        <dbReference type="EMBL" id="MDT3401795.1"/>
    </source>
</evidence>
<dbReference type="InterPro" id="IPR043146">
    <property type="entry name" value="Penicillin_amidase_N_B-knob"/>
</dbReference>
<dbReference type="Gene3D" id="1.10.439.10">
    <property type="entry name" value="Penicillin Amidohydrolase, domain 1"/>
    <property type="match status" value="1"/>
</dbReference>
<dbReference type="PIRSF" id="PIRSF001227">
    <property type="entry name" value="Pen_acylase"/>
    <property type="match status" value="1"/>
</dbReference>
<keyword evidence="7" id="KW-1185">Reference proteome</keyword>
<dbReference type="SUPFAM" id="SSF56235">
    <property type="entry name" value="N-terminal nucleophile aminohydrolases (Ntn hydrolases)"/>
    <property type="match status" value="1"/>
</dbReference>
<dbReference type="InterPro" id="IPR014395">
    <property type="entry name" value="Pen/GL7ACA/AHL_acylase"/>
</dbReference>
<dbReference type="EMBL" id="JAVLVU010000001">
    <property type="protein sequence ID" value="MDT3401795.1"/>
    <property type="molecule type" value="Genomic_DNA"/>
</dbReference>
<dbReference type="GO" id="GO:0016787">
    <property type="term" value="F:hydrolase activity"/>
    <property type="evidence" value="ECO:0007669"/>
    <property type="project" value="UniProtKB-KW"/>
</dbReference>
<sequence>MKKLLFVSLLGLPFISSAQKFTKAEIARYIDQAKQVTIIRDNWGVPHIYGKTDANVVFGLMYAQCEENFKGIERNYLYQLGKQAEVDGESNLYTDVQLQLIADSAQAIKEYKTSAPAFKKLMDAFADGINYYLYKHPETKPQVLKHFEPWYALMFTDGSVAATITGGITLNETRKFYGDSTAAKYGSVHADKPLSTEDRVFDREIGSNGFAISPKKSASGYAMLYINPHVPFYFRSEVQLVSEEGLNAYGAVTWGQFFIYQGFNAHCGWMHTSSNADVADAYAEKIIKKDNKWFYEYDDKLKPITQRELVINCKKGDKIEPVKITGFYTHHGPVLGSRDGKWLALKANNRSYDALLESWLITKANTYVQYVKAMDMLQNATNNTVYADDQGNAVFWYGNFMPKRNPKLDWTQPVDGTTSATEWKGLHPLSEIVQVRNPAGGWIQNCNATPFASAGKYSPEAAKYPAYMAPDGQNYRGINAVKLLDNNEKLTLEGIIAKGYDRYLAAFDVILPPLFKAYEQPGMEYKGNITSALDLLKKWDRRASVNSAATTLGVEYGTLLFAMLPRAASSEAGTYQTERVENLLKTIKPEQFIQLLNEATENLTKRYGTWNIAWGEVNRYQRPADGVSFDDNQPSLPAASVASTFGQLPSYVSRPMNNSKKRYGYSGNSFMAAVEFGPRVRAKSLITGGQSLNASSKHFTDQAQMYLDGQFKDVLFYKKDVLKHAEATYHPGEEKQ</sequence>
<evidence type="ECO:0000256" key="3">
    <source>
        <dbReference type="ARBA" id="ARBA00022801"/>
    </source>
</evidence>
<dbReference type="InterPro" id="IPR029055">
    <property type="entry name" value="Ntn_hydrolases_N"/>
</dbReference>
<dbReference type="RefSeq" id="WP_311947752.1">
    <property type="nucleotide sequence ID" value="NZ_JAVLVU010000001.1"/>
</dbReference>
<comment type="caution">
    <text evidence="6">The sequence shown here is derived from an EMBL/GenBank/DDBJ whole genome shotgun (WGS) entry which is preliminary data.</text>
</comment>
<organism evidence="6 7">
    <name type="scientific">Mucilaginibacter terrae</name>
    <dbReference type="NCBI Taxonomy" id="1955052"/>
    <lineage>
        <taxon>Bacteria</taxon>
        <taxon>Pseudomonadati</taxon>
        <taxon>Bacteroidota</taxon>
        <taxon>Sphingobacteriia</taxon>
        <taxon>Sphingobacteriales</taxon>
        <taxon>Sphingobacteriaceae</taxon>
        <taxon>Mucilaginibacter</taxon>
    </lineage>
</organism>
<evidence type="ECO:0000256" key="4">
    <source>
        <dbReference type="ARBA" id="ARBA00023145"/>
    </source>
</evidence>
<reference evidence="7" key="1">
    <citation type="submission" date="2023-07" db="EMBL/GenBank/DDBJ databases">
        <title>Functional and genomic diversity of the sorghum phyllosphere microbiome.</title>
        <authorList>
            <person name="Shade A."/>
        </authorList>
    </citation>
    <scope>NUCLEOTIDE SEQUENCE [LARGE SCALE GENOMIC DNA]</scope>
    <source>
        <strain evidence="7">SORGH_AS_0422</strain>
    </source>
</reference>
<keyword evidence="3 6" id="KW-0378">Hydrolase</keyword>
<evidence type="ECO:0000313" key="7">
    <source>
        <dbReference type="Proteomes" id="UP001258315"/>
    </source>
</evidence>
<accession>A0ABU3GT07</accession>
<gene>
    <name evidence="6" type="ORF">QE417_000867</name>
</gene>
<evidence type="ECO:0000256" key="5">
    <source>
        <dbReference type="SAM" id="SignalP"/>
    </source>
</evidence>
<dbReference type="EC" id="3.5.1.97" evidence="6"/>
<dbReference type="Pfam" id="PF01804">
    <property type="entry name" value="Penicil_amidase"/>
    <property type="match status" value="1"/>
</dbReference>
<dbReference type="Gene3D" id="3.60.20.10">
    <property type="entry name" value="Glutamine Phosphoribosylpyrophosphate, subunit 1, domain 1"/>
    <property type="match status" value="1"/>
</dbReference>
<feature type="signal peptide" evidence="5">
    <location>
        <begin position="1"/>
        <end position="18"/>
    </location>
</feature>
<dbReference type="Gene3D" id="2.30.120.10">
    <property type="match status" value="1"/>
</dbReference>
<evidence type="ECO:0000256" key="1">
    <source>
        <dbReference type="ARBA" id="ARBA00006586"/>
    </source>
</evidence>
<dbReference type="Proteomes" id="UP001258315">
    <property type="component" value="Unassembled WGS sequence"/>
</dbReference>
<dbReference type="Gene3D" id="1.10.1400.10">
    <property type="match status" value="1"/>
</dbReference>
<dbReference type="InterPro" id="IPR043147">
    <property type="entry name" value="Penicillin_amidase_A-knob"/>
</dbReference>
<name>A0ABU3GT07_9SPHI</name>
<protein>
    <submittedName>
        <fullName evidence="6">Acyl-homoserine-lactone acylase</fullName>
        <ecNumber evidence="6">3.5.1.97</ecNumber>
    </submittedName>
</protein>
<feature type="chain" id="PRO_5046000344" evidence="5">
    <location>
        <begin position="19"/>
        <end position="736"/>
    </location>
</feature>
<keyword evidence="4" id="KW-0865">Zymogen</keyword>
<dbReference type="PANTHER" id="PTHR34218">
    <property type="entry name" value="PEPTIDASE S45 PENICILLIN AMIDASE"/>
    <property type="match status" value="1"/>
</dbReference>
<proteinExistence type="inferred from homology"/>
<comment type="similarity">
    <text evidence="1">Belongs to the peptidase S45 family.</text>
</comment>
<dbReference type="InterPro" id="IPR002692">
    <property type="entry name" value="S45"/>
</dbReference>
<keyword evidence="2 5" id="KW-0732">Signal</keyword>
<dbReference type="PANTHER" id="PTHR34218:SF3">
    <property type="entry name" value="ACYL-HOMOSERINE LACTONE ACYLASE PVDQ"/>
    <property type="match status" value="1"/>
</dbReference>
<dbReference type="InterPro" id="IPR023343">
    <property type="entry name" value="Penicillin_amidase_dom1"/>
</dbReference>
<evidence type="ECO:0000256" key="2">
    <source>
        <dbReference type="ARBA" id="ARBA00022729"/>
    </source>
</evidence>